<dbReference type="EMBL" id="CP023270">
    <property type="protein sequence ID" value="AVJ30015.1"/>
    <property type="molecule type" value="Genomic_DNA"/>
</dbReference>
<keyword evidence="2" id="KW-1185">Reference proteome</keyword>
<dbReference type="OrthoDB" id="9797093at2"/>
<sequence>MMAPSAVEFVGSALDDLRALPMSTVGAGVKEIRIRDVTGAFRVLYIAKFAKVVYVLHCFQKKSEKTCKVDLDLAAKRYRHLLKELKP</sequence>
<reference evidence="1 2" key="1">
    <citation type="submission" date="2017-09" db="EMBL/GenBank/DDBJ databases">
        <title>Genomic, metabolic, and phenotypic characteristics of bacterial isolates from the natural microbiome of the model nematode Caenorhabditis elegans.</title>
        <authorList>
            <person name="Zimmermann J."/>
            <person name="Obeng N."/>
            <person name="Yang W."/>
            <person name="Obeng O."/>
            <person name="Kissoyan K."/>
            <person name="Pees B."/>
            <person name="Dirksen P."/>
            <person name="Hoppner M."/>
            <person name="Franke A."/>
            <person name="Rosenstiel P."/>
            <person name="Leippe M."/>
            <person name="Dierking K."/>
            <person name="Kaleta C."/>
            <person name="Schulenburg H."/>
        </authorList>
    </citation>
    <scope>NUCLEOTIDE SEQUENCE [LARGE SCALE GENOMIC DNA]</scope>
    <source>
        <strain evidence="1 2">MYb73</strain>
    </source>
</reference>
<evidence type="ECO:0008006" key="3">
    <source>
        <dbReference type="Google" id="ProtNLM"/>
    </source>
</evidence>
<gene>
    <name evidence="1" type="ORF">CLM73_24550</name>
</gene>
<dbReference type="AlphaFoldDB" id="A0A2S0IDA4"/>
<accession>A0A2S0IDA4</accession>
<evidence type="ECO:0000313" key="2">
    <source>
        <dbReference type="Proteomes" id="UP000239477"/>
    </source>
</evidence>
<protein>
    <recommendedName>
        <fullName evidence="3">Type II toxin-antitoxin system RelE/ParE family toxin</fullName>
    </recommendedName>
</protein>
<proteinExistence type="predicted"/>
<name>A0A2S0IDA4_9BURK</name>
<dbReference type="Proteomes" id="UP000239477">
    <property type="component" value="Chromosome"/>
</dbReference>
<dbReference type="Pfam" id="PF05973">
    <property type="entry name" value="Gp49"/>
    <property type="match status" value="1"/>
</dbReference>
<organism evidence="1 2">
    <name type="scientific">Achromobacter spanius</name>
    <dbReference type="NCBI Taxonomy" id="217203"/>
    <lineage>
        <taxon>Bacteria</taxon>
        <taxon>Pseudomonadati</taxon>
        <taxon>Pseudomonadota</taxon>
        <taxon>Betaproteobacteria</taxon>
        <taxon>Burkholderiales</taxon>
        <taxon>Alcaligenaceae</taxon>
        <taxon>Achromobacter</taxon>
    </lineage>
</organism>
<evidence type="ECO:0000313" key="1">
    <source>
        <dbReference type="EMBL" id="AVJ30015.1"/>
    </source>
</evidence>
<dbReference type="InterPro" id="IPR009241">
    <property type="entry name" value="HigB-like"/>
</dbReference>